<name>A0A1J5IK54_9BACT</name>
<organism evidence="3 4">
    <name type="scientific">Candidatus Wirthbacteria bacterium CG2_30_54_11</name>
    <dbReference type="NCBI Taxonomy" id="1817892"/>
    <lineage>
        <taxon>Bacteria</taxon>
        <taxon>Candidatus Wirthbacteria</taxon>
    </lineage>
</organism>
<dbReference type="PANTHER" id="PTHR45947:SF3">
    <property type="entry name" value="SULFOQUINOVOSYL TRANSFERASE SQD2"/>
    <property type="match status" value="1"/>
</dbReference>
<dbReference type="InterPro" id="IPR028098">
    <property type="entry name" value="Glyco_trans_4-like_N"/>
</dbReference>
<reference evidence="3 4" key="1">
    <citation type="journal article" date="2016" name="Environ. Microbiol.">
        <title>Genomic resolution of a cold subsurface aquifer community provides metabolic insights for novel microbes adapted to high CO concentrations.</title>
        <authorList>
            <person name="Probst A.J."/>
            <person name="Castelle C.J."/>
            <person name="Singh A."/>
            <person name="Brown C.T."/>
            <person name="Anantharaman K."/>
            <person name="Sharon I."/>
            <person name="Hug L.A."/>
            <person name="Burstein D."/>
            <person name="Emerson J.B."/>
            <person name="Thomas B.C."/>
            <person name="Banfield J.F."/>
        </authorList>
    </citation>
    <scope>NUCLEOTIDE SEQUENCE [LARGE SCALE GENOMIC DNA]</scope>
    <source>
        <strain evidence="3">CG2_30_54_11</strain>
    </source>
</reference>
<sequence>MKQSILMVVDNYFPRLGGAELVYQRLAEGLVSTGHEVEVVTTGVQGSPRSETINGVAVKRLCQNRYLFLFQAFFFLLFRKSEATIVQTATYAAALPAWLYARLTKKRVVITVHEVLGKGWFHGMNAVQGRIHFLLERFVLLLPFDRYIAVSDYTARSLTAAGISKDKVAVVLNGVDEVSVPALQRDTVLAGHGFDPGSFVFLYFGRLGISKGLDLLVAAARELLPVHPTMQLGLVVAEKAHDHLFQLLVDLQLDFPRQVRLMASLPRGELLTLVASSDCIVVPSRTEGFGLSAIEACMLGKPLVSSDGGALADHVYGQVNLFASGDRADLKQAMEKALMGKFEHIEKKLSFSWDEMVEGYEEVYG</sequence>
<dbReference type="EMBL" id="MNZT01000070">
    <property type="protein sequence ID" value="OIP97075.1"/>
    <property type="molecule type" value="Genomic_DNA"/>
</dbReference>
<proteinExistence type="predicted"/>
<dbReference type="Proteomes" id="UP000183245">
    <property type="component" value="Unassembled WGS sequence"/>
</dbReference>
<dbReference type="AlphaFoldDB" id="A0A1J5IK54"/>
<dbReference type="CDD" id="cd03801">
    <property type="entry name" value="GT4_PimA-like"/>
    <property type="match status" value="1"/>
</dbReference>
<protein>
    <recommendedName>
        <fullName evidence="5">Glycosyltransferase subfamily 4-like N-terminal domain-containing protein</fullName>
    </recommendedName>
</protein>
<dbReference type="Pfam" id="PF00534">
    <property type="entry name" value="Glycos_transf_1"/>
    <property type="match status" value="1"/>
</dbReference>
<evidence type="ECO:0000259" key="2">
    <source>
        <dbReference type="Pfam" id="PF13439"/>
    </source>
</evidence>
<dbReference type="PANTHER" id="PTHR45947">
    <property type="entry name" value="SULFOQUINOVOSYL TRANSFERASE SQD2"/>
    <property type="match status" value="1"/>
</dbReference>
<dbReference type="GO" id="GO:0016757">
    <property type="term" value="F:glycosyltransferase activity"/>
    <property type="evidence" value="ECO:0007669"/>
    <property type="project" value="InterPro"/>
</dbReference>
<feature type="domain" description="Glycosyltransferase subfamily 4-like N-terminal" evidence="2">
    <location>
        <begin position="17"/>
        <end position="176"/>
    </location>
</feature>
<dbReference type="SUPFAM" id="SSF53756">
    <property type="entry name" value="UDP-Glycosyltransferase/glycogen phosphorylase"/>
    <property type="match status" value="1"/>
</dbReference>
<comment type="caution">
    <text evidence="3">The sequence shown here is derived from an EMBL/GenBank/DDBJ whole genome shotgun (WGS) entry which is preliminary data.</text>
</comment>
<accession>A0A1J5IK54</accession>
<dbReference type="STRING" id="1817892.AUK40_04060"/>
<gene>
    <name evidence="3" type="ORF">AUK40_04060</name>
</gene>
<evidence type="ECO:0000313" key="4">
    <source>
        <dbReference type="Proteomes" id="UP000183245"/>
    </source>
</evidence>
<dbReference type="Gene3D" id="3.40.50.2000">
    <property type="entry name" value="Glycogen Phosphorylase B"/>
    <property type="match status" value="2"/>
</dbReference>
<evidence type="ECO:0000259" key="1">
    <source>
        <dbReference type="Pfam" id="PF00534"/>
    </source>
</evidence>
<evidence type="ECO:0008006" key="5">
    <source>
        <dbReference type="Google" id="ProtNLM"/>
    </source>
</evidence>
<evidence type="ECO:0000313" key="3">
    <source>
        <dbReference type="EMBL" id="OIP97075.1"/>
    </source>
</evidence>
<feature type="domain" description="Glycosyl transferase family 1" evidence="1">
    <location>
        <begin position="190"/>
        <end position="340"/>
    </location>
</feature>
<dbReference type="Pfam" id="PF13439">
    <property type="entry name" value="Glyco_transf_4"/>
    <property type="match status" value="1"/>
</dbReference>
<dbReference type="InterPro" id="IPR050194">
    <property type="entry name" value="Glycosyltransferase_grp1"/>
</dbReference>
<dbReference type="InterPro" id="IPR001296">
    <property type="entry name" value="Glyco_trans_1"/>
</dbReference>